<name>A0A1H3K3D3_9BACT</name>
<evidence type="ECO:0000256" key="3">
    <source>
        <dbReference type="ARBA" id="ARBA00012142"/>
    </source>
</evidence>
<comment type="similarity">
    <text evidence="2 12">Belongs to the pyruvate kinase family.</text>
</comment>
<dbReference type="RefSeq" id="WP_019596032.1">
    <property type="nucleotide sequence ID" value="NZ_FNQC01000001.1"/>
</dbReference>
<reference evidence="14 15" key="1">
    <citation type="submission" date="2016-10" db="EMBL/GenBank/DDBJ databases">
        <authorList>
            <person name="Varghese N."/>
            <person name="Submissions S."/>
        </authorList>
    </citation>
    <scope>NUCLEOTIDE SEQUENCE [LARGE SCALE GENOMIC DNA]</scope>
    <source>
        <strain evidence="14 15">DSM 17997</strain>
    </source>
</reference>
<organism evidence="14 15">
    <name type="scientific">Rhodonellum ikkaensis</name>
    <dbReference type="NCBI Taxonomy" id="336829"/>
    <lineage>
        <taxon>Bacteria</taxon>
        <taxon>Pseudomonadati</taxon>
        <taxon>Bacteroidota</taxon>
        <taxon>Cytophagia</taxon>
        <taxon>Cytophagales</taxon>
        <taxon>Cytophagaceae</taxon>
        <taxon>Rhodonellum</taxon>
    </lineage>
</organism>
<dbReference type="Pfam" id="PF00224">
    <property type="entry name" value="PK"/>
    <property type="match status" value="1"/>
</dbReference>
<evidence type="ECO:0000256" key="12">
    <source>
        <dbReference type="RuleBase" id="RU000504"/>
    </source>
</evidence>
<evidence type="ECO:0000256" key="8">
    <source>
        <dbReference type="ARBA" id="ARBA00022840"/>
    </source>
</evidence>
<dbReference type="Gene3D" id="2.40.33.10">
    <property type="entry name" value="PK beta-barrel domain-like"/>
    <property type="match status" value="1"/>
</dbReference>
<feature type="domain" description="Pyruvate kinase barrel" evidence="13">
    <location>
        <begin position="138"/>
        <end position="446"/>
    </location>
</feature>
<dbReference type="PANTHER" id="PTHR11817">
    <property type="entry name" value="PYRUVATE KINASE"/>
    <property type="match status" value="1"/>
</dbReference>
<keyword evidence="4 12" id="KW-0808">Transferase</keyword>
<evidence type="ECO:0000256" key="7">
    <source>
        <dbReference type="ARBA" id="ARBA00022777"/>
    </source>
</evidence>
<keyword evidence="9 12" id="KW-0460">Magnesium</keyword>
<evidence type="ECO:0000256" key="6">
    <source>
        <dbReference type="ARBA" id="ARBA00022741"/>
    </source>
</evidence>
<evidence type="ECO:0000259" key="13">
    <source>
        <dbReference type="Pfam" id="PF00224"/>
    </source>
</evidence>
<protein>
    <recommendedName>
        <fullName evidence="3 12">Pyruvate kinase</fullName>
        <ecNumber evidence="3 12">2.7.1.40</ecNumber>
    </recommendedName>
</protein>
<evidence type="ECO:0000256" key="11">
    <source>
        <dbReference type="ARBA" id="ARBA00023317"/>
    </source>
</evidence>
<dbReference type="InterPro" id="IPR015806">
    <property type="entry name" value="Pyrv_Knase_insert_dom_sf"/>
</dbReference>
<comment type="catalytic activity">
    <reaction evidence="12">
        <text>pyruvate + ATP = phosphoenolpyruvate + ADP + H(+)</text>
        <dbReference type="Rhea" id="RHEA:18157"/>
        <dbReference type="ChEBI" id="CHEBI:15361"/>
        <dbReference type="ChEBI" id="CHEBI:15378"/>
        <dbReference type="ChEBI" id="CHEBI:30616"/>
        <dbReference type="ChEBI" id="CHEBI:58702"/>
        <dbReference type="ChEBI" id="CHEBI:456216"/>
        <dbReference type="EC" id="2.7.1.40"/>
    </reaction>
</comment>
<keyword evidence="15" id="KW-1185">Reference proteome</keyword>
<dbReference type="EMBL" id="FNQC01000001">
    <property type="protein sequence ID" value="SDY46255.1"/>
    <property type="molecule type" value="Genomic_DNA"/>
</dbReference>
<dbReference type="PRINTS" id="PR01050">
    <property type="entry name" value="PYRUVTKNASE"/>
</dbReference>
<sequence>MLPSNLTFIKEQLDSLESKMLAEVDKRSFLLKTLHPEQFHSARNLIHYLTLRKEEIRPLQNELHTLGLSSLASAESHIRRQIQAIQERIGMEYSPEQLEVCTYDFSKTILANKNIQLFGPKPGLDEPYIMVTFDVSFAENLDLIKNLLKKGMNVCRINCAHDDEKTWSKMILNLKKACQKTGLDCKIYMDLAGPKIRTQILNKGKDKGKVKIKLGQLIWLAYESGGFEKEDVVISPNEPGIIPFLKIGERVFIDDGIILGFVEKIKKGVAGIRITRISSSKSHIKKGKGINFPDTHLSIPSLTDYDKKCLPFICSQADLIGYSFVRTPEDITELHKLLQIQSQQPPKLILKIETHEAVKNLPHLLLEGMQQAAFGVMIARGDLAVEIGFERTGEIQEEILWICEAAHTPVVWATQVLESLNKSGMATRSEITDAGQAAQAECVMINKGEYTLEVLEAFRNIFHRSMAHKTKKRFIFRPLGIAAKFIDS</sequence>
<keyword evidence="11 14" id="KW-0670">Pyruvate</keyword>
<evidence type="ECO:0000256" key="5">
    <source>
        <dbReference type="ARBA" id="ARBA00022723"/>
    </source>
</evidence>
<evidence type="ECO:0000313" key="15">
    <source>
        <dbReference type="Proteomes" id="UP000199663"/>
    </source>
</evidence>
<evidence type="ECO:0000256" key="4">
    <source>
        <dbReference type="ARBA" id="ARBA00022679"/>
    </source>
</evidence>
<dbReference type="InterPro" id="IPR040442">
    <property type="entry name" value="Pyrv_kinase-like_dom_sf"/>
</dbReference>
<dbReference type="Gene3D" id="3.20.20.60">
    <property type="entry name" value="Phosphoenolpyruvate-binding domains"/>
    <property type="match status" value="1"/>
</dbReference>
<evidence type="ECO:0000256" key="2">
    <source>
        <dbReference type="ARBA" id="ARBA00008663"/>
    </source>
</evidence>
<keyword evidence="6" id="KW-0547">Nucleotide-binding</keyword>
<keyword evidence="10 12" id="KW-0324">Glycolysis</keyword>
<dbReference type="SUPFAM" id="SSF51621">
    <property type="entry name" value="Phosphoenolpyruvate/pyruvate domain"/>
    <property type="match status" value="1"/>
</dbReference>
<proteinExistence type="inferred from homology"/>
<comment type="pathway">
    <text evidence="1 12">Carbohydrate degradation; glycolysis; pyruvate from D-glyceraldehyde 3-phosphate: step 5/5.</text>
</comment>
<dbReference type="SUPFAM" id="SSF50800">
    <property type="entry name" value="PK beta-barrel domain-like"/>
    <property type="match status" value="1"/>
</dbReference>
<comment type="caution">
    <text evidence="14">The sequence shown here is derived from an EMBL/GenBank/DDBJ whole genome shotgun (WGS) entry which is preliminary data.</text>
</comment>
<keyword evidence="5" id="KW-0479">Metal-binding</keyword>
<evidence type="ECO:0000313" key="14">
    <source>
        <dbReference type="EMBL" id="SDY46255.1"/>
    </source>
</evidence>
<dbReference type="EC" id="2.7.1.40" evidence="3 12"/>
<keyword evidence="7 12" id="KW-0418">Kinase</keyword>
<dbReference type="InterPro" id="IPR015813">
    <property type="entry name" value="Pyrv/PenolPyrv_kinase-like_dom"/>
</dbReference>
<dbReference type="Proteomes" id="UP000199663">
    <property type="component" value="Unassembled WGS sequence"/>
</dbReference>
<dbReference type="InterPro" id="IPR011037">
    <property type="entry name" value="Pyrv_Knase-like_insert_dom_sf"/>
</dbReference>
<keyword evidence="8" id="KW-0067">ATP-binding</keyword>
<gene>
    <name evidence="14" type="ORF">SAMN05444412_101227</name>
</gene>
<accession>A0A1H3K3D3</accession>
<evidence type="ECO:0000256" key="9">
    <source>
        <dbReference type="ARBA" id="ARBA00022842"/>
    </source>
</evidence>
<evidence type="ECO:0000256" key="10">
    <source>
        <dbReference type="ARBA" id="ARBA00023152"/>
    </source>
</evidence>
<evidence type="ECO:0000256" key="1">
    <source>
        <dbReference type="ARBA" id="ARBA00004997"/>
    </source>
</evidence>
<dbReference type="GO" id="GO:0016301">
    <property type="term" value="F:kinase activity"/>
    <property type="evidence" value="ECO:0007669"/>
    <property type="project" value="UniProtKB-KW"/>
</dbReference>
<dbReference type="InterPro" id="IPR001697">
    <property type="entry name" value="Pyr_Knase"/>
</dbReference>
<dbReference type="InterPro" id="IPR015793">
    <property type="entry name" value="Pyrv_Knase_brl"/>
</dbReference>